<keyword evidence="2" id="KW-1185">Reference proteome</keyword>
<gene>
    <name evidence="1" type="ORF">VN97_g12391</name>
</gene>
<accession>A0AAI9X2H8</accession>
<sequence length="46" mass="5135">FDLSGSSYSLPASCSVFLKLRLRASKPPLWCSSAKQLFPLWHVRGP</sequence>
<evidence type="ECO:0000313" key="2">
    <source>
        <dbReference type="Proteomes" id="UP001227192"/>
    </source>
</evidence>
<evidence type="ECO:0000313" key="1">
    <source>
        <dbReference type="EMBL" id="KAJ9481108.1"/>
    </source>
</evidence>
<protein>
    <submittedName>
        <fullName evidence="1">Uncharacterized protein</fullName>
    </submittedName>
</protein>
<organism evidence="1 2">
    <name type="scientific">Penicillium thymicola</name>
    <dbReference type="NCBI Taxonomy" id="293382"/>
    <lineage>
        <taxon>Eukaryota</taxon>
        <taxon>Fungi</taxon>
        <taxon>Dikarya</taxon>
        <taxon>Ascomycota</taxon>
        <taxon>Pezizomycotina</taxon>
        <taxon>Eurotiomycetes</taxon>
        <taxon>Eurotiomycetidae</taxon>
        <taxon>Eurotiales</taxon>
        <taxon>Aspergillaceae</taxon>
        <taxon>Penicillium</taxon>
    </lineage>
</organism>
<reference evidence="1" key="1">
    <citation type="submission" date="2015-06" db="EMBL/GenBank/DDBJ databases">
        <authorList>
            <person name="Nguyen H."/>
        </authorList>
    </citation>
    <scope>NUCLEOTIDE SEQUENCE</scope>
    <source>
        <strain evidence="1">DAOM 180753</strain>
    </source>
</reference>
<name>A0AAI9X2H8_PENTH</name>
<dbReference type="EMBL" id="LACB01000908">
    <property type="protein sequence ID" value="KAJ9481108.1"/>
    <property type="molecule type" value="Genomic_DNA"/>
</dbReference>
<reference evidence="1" key="2">
    <citation type="journal article" date="2016" name="Fungal Biol.">
        <title>Ochratoxin A production by Penicillium thymicola.</title>
        <authorList>
            <person name="Nguyen H.D.T."/>
            <person name="McMullin D.R."/>
            <person name="Ponomareva E."/>
            <person name="Riley R."/>
            <person name="Pomraning K.R."/>
            <person name="Baker S.E."/>
            <person name="Seifert K.A."/>
        </authorList>
    </citation>
    <scope>NUCLEOTIDE SEQUENCE</scope>
    <source>
        <strain evidence="1">DAOM 180753</strain>
    </source>
</reference>
<comment type="caution">
    <text evidence="1">The sequence shown here is derived from an EMBL/GenBank/DDBJ whole genome shotgun (WGS) entry which is preliminary data.</text>
</comment>
<proteinExistence type="predicted"/>
<dbReference type="Proteomes" id="UP001227192">
    <property type="component" value="Unassembled WGS sequence"/>
</dbReference>
<dbReference type="AlphaFoldDB" id="A0AAI9X2H8"/>
<feature type="non-terminal residue" evidence="1">
    <location>
        <position position="1"/>
    </location>
</feature>